<dbReference type="PRINTS" id="PR00024">
    <property type="entry name" value="HOMEOBOX"/>
</dbReference>
<feature type="domain" description="Homeobox" evidence="9">
    <location>
        <begin position="419"/>
        <end position="479"/>
    </location>
</feature>
<keyword evidence="4 6" id="KW-0371">Homeobox</keyword>
<dbReference type="InterPro" id="IPR001356">
    <property type="entry name" value="HD"/>
</dbReference>
<evidence type="ECO:0000256" key="4">
    <source>
        <dbReference type="ARBA" id="ARBA00023155"/>
    </source>
</evidence>
<dbReference type="InterPro" id="IPR017970">
    <property type="entry name" value="Homeobox_CS"/>
</dbReference>
<accession>A0A0X3PJ66</accession>
<feature type="region of interest" description="Disordered" evidence="8">
    <location>
        <begin position="38"/>
        <end position="83"/>
    </location>
</feature>
<dbReference type="InterPro" id="IPR046333">
    <property type="entry name" value="HXA10/ABDB-like"/>
</dbReference>
<keyword evidence="3 6" id="KW-0238">DNA-binding</keyword>
<feature type="compositionally biased region" description="Polar residues" evidence="8">
    <location>
        <begin position="576"/>
        <end position="586"/>
    </location>
</feature>
<feature type="compositionally biased region" description="Basic and acidic residues" evidence="8">
    <location>
        <begin position="587"/>
        <end position="605"/>
    </location>
</feature>
<evidence type="ECO:0000256" key="7">
    <source>
        <dbReference type="RuleBase" id="RU000682"/>
    </source>
</evidence>
<dbReference type="Pfam" id="PF00046">
    <property type="entry name" value="Homeodomain"/>
    <property type="match status" value="1"/>
</dbReference>
<dbReference type="PROSITE" id="PS00027">
    <property type="entry name" value="HOMEOBOX_1"/>
    <property type="match status" value="1"/>
</dbReference>
<dbReference type="EMBL" id="GEEE01013192">
    <property type="protein sequence ID" value="JAP50033.1"/>
    <property type="molecule type" value="Transcribed_RNA"/>
</dbReference>
<dbReference type="GO" id="GO:0000981">
    <property type="term" value="F:DNA-binding transcription factor activity, RNA polymerase II-specific"/>
    <property type="evidence" value="ECO:0007669"/>
    <property type="project" value="InterPro"/>
</dbReference>
<gene>
    <name evidence="10" type="primary">HXD9</name>
    <name evidence="10" type="ORF">TR148978</name>
</gene>
<evidence type="ECO:0000256" key="1">
    <source>
        <dbReference type="ARBA" id="ARBA00004123"/>
    </source>
</evidence>
<dbReference type="PROSITE" id="PS50071">
    <property type="entry name" value="HOMEOBOX_2"/>
    <property type="match status" value="1"/>
</dbReference>
<evidence type="ECO:0000256" key="5">
    <source>
        <dbReference type="ARBA" id="ARBA00023242"/>
    </source>
</evidence>
<feature type="compositionally biased region" description="Polar residues" evidence="8">
    <location>
        <begin position="481"/>
        <end position="491"/>
    </location>
</feature>
<comment type="similarity">
    <text evidence="2">Belongs to the Abd-B homeobox family.</text>
</comment>
<dbReference type="SUPFAM" id="SSF46689">
    <property type="entry name" value="Homeodomain-like"/>
    <property type="match status" value="1"/>
</dbReference>
<feature type="compositionally biased region" description="Polar residues" evidence="8">
    <location>
        <begin position="190"/>
        <end position="206"/>
    </location>
</feature>
<evidence type="ECO:0000256" key="6">
    <source>
        <dbReference type="PROSITE-ProRule" id="PRU00108"/>
    </source>
</evidence>
<evidence type="ECO:0000256" key="3">
    <source>
        <dbReference type="ARBA" id="ARBA00023125"/>
    </source>
</evidence>
<dbReference type="SMART" id="SM00389">
    <property type="entry name" value="HOX"/>
    <property type="match status" value="1"/>
</dbReference>
<feature type="DNA-binding region" description="Homeobox" evidence="6">
    <location>
        <begin position="421"/>
        <end position="480"/>
    </location>
</feature>
<protein>
    <submittedName>
        <fullName evidence="10">Homeobox protein Hox-D9</fullName>
    </submittedName>
</protein>
<name>A0A0X3PJ66_SCHSO</name>
<evidence type="ECO:0000256" key="8">
    <source>
        <dbReference type="SAM" id="MobiDB-lite"/>
    </source>
</evidence>
<evidence type="ECO:0000256" key="2">
    <source>
        <dbReference type="ARBA" id="ARBA00006317"/>
    </source>
</evidence>
<dbReference type="InterPro" id="IPR009057">
    <property type="entry name" value="Homeodomain-like_sf"/>
</dbReference>
<sequence length="712" mass="77441">MEDRCRWRFKSPNSTMASIQNSFDLRSLPPTPYTPAMNVLGHSFNHPQDQLSDSVQQLLPPPPPPSAAGVSTASSERGDYRLPADYSTSRSLYTDSDDAVPPLPPPLSTISTHNSRLTASELHHLTLRQSKATALGRGDSNPDVWKQDFLSDLTFSNGMPGEFSTPSLQMAAAFAAHQQRQQQLYRTFSSNSNIHNGSSAGTSTTPGEPASPLVHMRLRSPQAFPNGSQAASVRTTDDPPLTDSRPWGALLREITGVPHSSHPALFGGRMDRGDMHRPYGAHSHAIPGLGDQSHHATHPDEFMDSSASPVSVRLNSQSVISRVSHPNPVMPHYFPSPGVHHQAGHLPPGQSPGSHAFLQPPDLRCPPRASSDIASSVQVAAAAAALALSNNSDSLPRGPPSCFMSSMLQQSGDEDAEVPRGRKKRKPYTRYQTMVLENEYLVATYITRQKRWEISCKLHLTERQVKVWFQNRRMKSKKLQSRTPNSANSMKQEAEVSASEAHRLESGSRSGCPSTTSSLDSAPQPLQQSTTPMPPYSVYAQPAQGPPFSSRFTPLSKALDAEMPKSPVQRMEATDFGSTASAATETQRTDRDSNGRDYTPPRHTEVSQQRQFCKMPPVGLLQQKIPEGRIPVISPFEPKSMLHTSLAQVGGQLSEIGRTEGIGRNVTEIGISGGAFDAIASRFQMSGYQSTPGNHSYSPNPQACIMSKFSPA</sequence>
<feature type="region of interest" description="Disordered" evidence="8">
    <location>
        <begin position="391"/>
        <end position="425"/>
    </location>
</feature>
<dbReference type="InterPro" id="IPR020479">
    <property type="entry name" value="HD_metazoa"/>
</dbReference>
<dbReference type="Gene3D" id="1.10.10.60">
    <property type="entry name" value="Homeodomain-like"/>
    <property type="match status" value="1"/>
</dbReference>
<dbReference type="PANTHER" id="PTHR45874">
    <property type="entry name" value="HOMEOBOX PROTEIN ABDOMINAL-B"/>
    <property type="match status" value="1"/>
</dbReference>
<dbReference type="AlphaFoldDB" id="A0A0X3PJ66"/>
<proteinExistence type="inferred from homology"/>
<evidence type="ECO:0000259" key="9">
    <source>
        <dbReference type="PROSITE" id="PS50071"/>
    </source>
</evidence>
<comment type="subcellular location">
    <subcellularLocation>
        <location evidence="1 6 7">Nucleus</location>
    </subcellularLocation>
</comment>
<feature type="region of interest" description="Disordered" evidence="8">
    <location>
        <begin position="335"/>
        <end position="366"/>
    </location>
</feature>
<evidence type="ECO:0000313" key="10">
    <source>
        <dbReference type="EMBL" id="JAP51708.1"/>
    </source>
</evidence>
<feature type="compositionally biased region" description="Low complexity" evidence="8">
    <location>
        <begin position="47"/>
        <end position="58"/>
    </location>
</feature>
<feature type="region of interest" description="Disordered" evidence="8">
    <location>
        <begin position="190"/>
        <end position="213"/>
    </location>
</feature>
<dbReference type="GO" id="GO:0003677">
    <property type="term" value="F:DNA binding"/>
    <property type="evidence" value="ECO:0007669"/>
    <property type="project" value="UniProtKB-UniRule"/>
</dbReference>
<dbReference type="EMBL" id="GEEE01011517">
    <property type="protein sequence ID" value="JAP51708.1"/>
    <property type="molecule type" value="Transcribed_RNA"/>
</dbReference>
<keyword evidence="5 6" id="KW-0539">Nucleus</keyword>
<reference evidence="10" key="1">
    <citation type="submission" date="2016-01" db="EMBL/GenBank/DDBJ databases">
        <title>Reference transcriptome for the parasite Schistocephalus solidus: insights into the molecular evolution of parasitism.</title>
        <authorList>
            <person name="Hebert F.O."/>
            <person name="Grambauer S."/>
            <person name="Barber I."/>
            <person name="Landry C.R."/>
            <person name="Aubin-Horth N."/>
        </authorList>
    </citation>
    <scope>NUCLEOTIDE SEQUENCE</scope>
</reference>
<feature type="compositionally biased region" description="Polar residues" evidence="8">
    <location>
        <begin position="507"/>
        <end position="531"/>
    </location>
</feature>
<dbReference type="GO" id="GO:0005634">
    <property type="term" value="C:nucleus"/>
    <property type="evidence" value="ECO:0007669"/>
    <property type="project" value="UniProtKB-SubCell"/>
</dbReference>
<organism evidence="10">
    <name type="scientific">Schistocephalus solidus</name>
    <name type="common">Tapeworm</name>
    <dbReference type="NCBI Taxonomy" id="70667"/>
    <lineage>
        <taxon>Eukaryota</taxon>
        <taxon>Metazoa</taxon>
        <taxon>Spiralia</taxon>
        <taxon>Lophotrochozoa</taxon>
        <taxon>Platyhelminthes</taxon>
        <taxon>Cestoda</taxon>
        <taxon>Eucestoda</taxon>
        <taxon>Diphyllobothriidea</taxon>
        <taxon>Diphyllobothriidae</taxon>
        <taxon>Schistocephalus</taxon>
    </lineage>
</organism>
<feature type="region of interest" description="Disordered" evidence="8">
    <location>
        <begin position="474"/>
        <end position="611"/>
    </location>
</feature>
<dbReference type="CDD" id="cd00086">
    <property type="entry name" value="homeodomain"/>
    <property type="match status" value="1"/>
</dbReference>